<reference evidence="2 3" key="1">
    <citation type="journal article" date="2021" name="J. Hered.">
        <title>A chromosome-level genome assembly of the parasitoid wasp, Cotesia glomerata (Hymenoptera: Braconidae).</title>
        <authorList>
            <person name="Pinto B.J."/>
            <person name="Weis J.J."/>
            <person name="Gamble T."/>
            <person name="Ode P.J."/>
            <person name="Paul R."/>
            <person name="Zaspel J.M."/>
        </authorList>
    </citation>
    <scope>NUCLEOTIDE SEQUENCE [LARGE SCALE GENOMIC DNA]</scope>
    <source>
        <strain evidence="2">CgM1</strain>
    </source>
</reference>
<feature type="region of interest" description="Disordered" evidence="1">
    <location>
        <begin position="211"/>
        <end position="253"/>
    </location>
</feature>
<dbReference type="EMBL" id="JAHXZJ010001119">
    <property type="protein sequence ID" value="KAH0555114.1"/>
    <property type="molecule type" value="Genomic_DNA"/>
</dbReference>
<sequence>MPVRNNLGKLERYLGNSNQDKNEDIYSKANSMISFMSTISNTLSHFRRNLKNTYRIYTDNVQGEDKKLIVPYESYVAAVNKYKRIKQLLDEFWRAFSLDYLDVEWLISKVSEVRQQHTNLMNQYNRIVDSSSKASQQLVGDLISTDKKHDKLSSQLEKRLLNFSALKRSLKDNKIVYQSFRGKKFYISISSDVDDLLRIFGFDKFSRDRKAKNVEETSSKPSRSSKSSTSSASKPSTPSKPSTTSKQTPGEQKSEDIFKLPSFIVSITASELKNAGISLPNIESIDDFITFAKNRWLTWSDIDLMSKEKNFDEFIKNESYLLPIARNFGKLDLLKQNYREMIELENLLIKSKPESENSLDKILNLDESYLSEQQLKFLNLKIGITEIGYHFMNFSIDSMVRKLILKYKEESQESISSMISSIDIKRMQIVAFKLMIFMQNKLAEKLNERLGLMKLRLGIKDSDEDKYIKSTLEDIKSAIRDIVEENY</sequence>
<proteinExistence type="predicted"/>
<evidence type="ECO:0000313" key="2">
    <source>
        <dbReference type="EMBL" id="KAH0555114.1"/>
    </source>
</evidence>
<evidence type="ECO:0000313" key="3">
    <source>
        <dbReference type="Proteomes" id="UP000826195"/>
    </source>
</evidence>
<gene>
    <name evidence="2" type="ORF">KQX54_015332</name>
</gene>
<feature type="compositionally biased region" description="Low complexity" evidence="1">
    <location>
        <begin position="219"/>
        <end position="249"/>
    </location>
</feature>
<dbReference type="AlphaFoldDB" id="A0AAV7IQG4"/>
<accession>A0AAV7IQG4</accession>
<protein>
    <submittedName>
        <fullName evidence="2">Uncharacterized protein</fullName>
    </submittedName>
</protein>
<organism evidence="2 3">
    <name type="scientific">Cotesia glomerata</name>
    <name type="common">Lepidopteran parasitic wasp</name>
    <name type="synonym">Apanteles glomeratus</name>
    <dbReference type="NCBI Taxonomy" id="32391"/>
    <lineage>
        <taxon>Eukaryota</taxon>
        <taxon>Metazoa</taxon>
        <taxon>Ecdysozoa</taxon>
        <taxon>Arthropoda</taxon>
        <taxon>Hexapoda</taxon>
        <taxon>Insecta</taxon>
        <taxon>Pterygota</taxon>
        <taxon>Neoptera</taxon>
        <taxon>Endopterygota</taxon>
        <taxon>Hymenoptera</taxon>
        <taxon>Apocrita</taxon>
        <taxon>Ichneumonoidea</taxon>
        <taxon>Braconidae</taxon>
        <taxon>Microgastrinae</taxon>
        <taxon>Cotesia</taxon>
    </lineage>
</organism>
<keyword evidence="3" id="KW-1185">Reference proteome</keyword>
<dbReference type="Proteomes" id="UP000826195">
    <property type="component" value="Unassembled WGS sequence"/>
</dbReference>
<name>A0AAV7IQG4_COTGL</name>
<evidence type="ECO:0000256" key="1">
    <source>
        <dbReference type="SAM" id="MobiDB-lite"/>
    </source>
</evidence>
<comment type="caution">
    <text evidence="2">The sequence shown here is derived from an EMBL/GenBank/DDBJ whole genome shotgun (WGS) entry which is preliminary data.</text>
</comment>